<keyword evidence="1" id="KW-1133">Transmembrane helix</keyword>
<evidence type="ECO:0000256" key="1">
    <source>
        <dbReference type="SAM" id="Phobius"/>
    </source>
</evidence>
<dbReference type="PATRIC" id="fig|1393735.3.peg.1609"/>
<comment type="caution">
    <text evidence="2">The sequence shown here is derived from an EMBL/GenBank/DDBJ whole genome shotgun (WGS) entry which is preliminary data.</text>
</comment>
<dbReference type="RefSeq" id="WP_021323248.1">
    <property type="nucleotide sequence ID" value="NZ_CAWLUD010000023.1"/>
</dbReference>
<evidence type="ECO:0000313" key="3">
    <source>
        <dbReference type="Proteomes" id="UP000028002"/>
    </source>
</evidence>
<name>A0A081RYL0_PHOTE</name>
<accession>A0A081RYL0</accession>
<keyword evidence="1" id="KW-0472">Membrane</keyword>
<proteinExistence type="predicted"/>
<dbReference type="Proteomes" id="UP000028002">
    <property type="component" value="Unassembled WGS sequence"/>
</dbReference>
<dbReference type="AlphaFoldDB" id="A0A081RYL0"/>
<evidence type="ECO:0000313" key="2">
    <source>
        <dbReference type="EMBL" id="KER03763.1"/>
    </source>
</evidence>
<sequence>MRGLGYLLLSVGIVWILVAFNMDTNISSQYGNKINNIRLVVSQQNHILIGAFITLYGLIMIISSKNQRLLESIYKSHDKDISGLNSERTFIRAPIPNSDYLKQANNYRYYDFINKDSNILEKRVAEFCKLCSSYIEDINRKNGDKAAARRKVISMIDIISSHLKETQSKEFKKLCEFYIPL</sequence>
<gene>
    <name evidence="2" type="ORF">MEG1DRAFT_01565</name>
</gene>
<reference evidence="2 3" key="1">
    <citation type="submission" date="2014-03" db="EMBL/GenBank/DDBJ databases">
        <title>Draft Genome of Photorhabdus temperata Meg1.</title>
        <authorList>
            <person name="Hurst S.G.IV."/>
            <person name="Morris K."/>
            <person name="Thomas K."/>
            <person name="Tisa L.S."/>
        </authorList>
    </citation>
    <scope>NUCLEOTIDE SEQUENCE [LARGE SCALE GENOMIC DNA]</scope>
    <source>
        <strain evidence="2 3">Meg1</strain>
    </source>
</reference>
<feature type="transmembrane region" description="Helical" evidence="1">
    <location>
        <begin position="45"/>
        <end position="63"/>
    </location>
</feature>
<protein>
    <submittedName>
        <fullName evidence="2">Uncharacterized protein</fullName>
    </submittedName>
</protein>
<feature type="transmembrane region" description="Helical" evidence="1">
    <location>
        <begin position="6"/>
        <end position="24"/>
    </location>
</feature>
<dbReference type="EMBL" id="JGVH01000023">
    <property type="protein sequence ID" value="KER03763.1"/>
    <property type="molecule type" value="Genomic_DNA"/>
</dbReference>
<organism evidence="2 3">
    <name type="scientific">Photorhabdus temperata subsp. temperata Meg1</name>
    <dbReference type="NCBI Taxonomy" id="1393735"/>
    <lineage>
        <taxon>Bacteria</taxon>
        <taxon>Pseudomonadati</taxon>
        <taxon>Pseudomonadota</taxon>
        <taxon>Gammaproteobacteria</taxon>
        <taxon>Enterobacterales</taxon>
        <taxon>Morganellaceae</taxon>
        <taxon>Photorhabdus</taxon>
    </lineage>
</organism>
<keyword evidence="1" id="KW-0812">Transmembrane</keyword>